<accession>A0A6J4P8L3</accession>
<reference evidence="2" key="1">
    <citation type="submission" date="2020-02" db="EMBL/GenBank/DDBJ databases">
        <authorList>
            <person name="Meier V. D."/>
        </authorList>
    </citation>
    <scope>NUCLEOTIDE SEQUENCE</scope>
    <source>
        <strain evidence="2">AVDCRST_MAG06</strain>
    </source>
</reference>
<evidence type="ECO:0000256" key="1">
    <source>
        <dbReference type="SAM" id="MobiDB-lite"/>
    </source>
</evidence>
<protein>
    <submittedName>
        <fullName evidence="2">Uncharacterized protein</fullName>
    </submittedName>
</protein>
<proteinExistence type="predicted"/>
<feature type="compositionally biased region" description="Basic and acidic residues" evidence="1">
    <location>
        <begin position="22"/>
        <end position="35"/>
    </location>
</feature>
<evidence type="ECO:0000313" key="2">
    <source>
        <dbReference type="EMBL" id="CAA9408919.1"/>
    </source>
</evidence>
<feature type="compositionally biased region" description="Basic and acidic residues" evidence="1">
    <location>
        <begin position="1"/>
        <end position="11"/>
    </location>
</feature>
<organism evidence="2">
    <name type="scientific">uncultured Nocardioides sp</name>
    <dbReference type="NCBI Taxonomy" id="198441"/>
    <lineage>
        <taxon>Bacteria</taxon>
        <taxon>Bacillati</taxon>
        <taxon>Actinomycetota</taxon>
        <taxon>Actinomycetes</taxon>
        <taxon>Propionibacteriales</taxon>
        <taxon>Nocardioidaceae</taxon>
        <taxon>Nocardioides</taxon>
        <taxon>environmental samples</taxon>
    </lineage>
</organism>
<dbReference type="AlphaFoldDB" id="A0A6J4P8L3"/>
<feature type="compositionally biased region" description="Basic and acidic residues" evidence="1">
    <location>
        <begin position="42"/>
        <end position="58"/>
    </location>
</feature>
<dbReference type="EMBL" id="CADCUP010000180">
    <property type="protein sequence ID" value="CAA9408919.1"/>
    <property type="molecule type" value="Genomic_DNA"/>
</dbReference>
<name>A0A6J4P8L3_9ACTN</name>
<feature type="compositionally biased region" description="Low complexity" evidence="1">
    <location>
        <begin position="12"/>
        <end position="21"/>
    </location>
</feature>
<feature type="non-terminal residue" evidence="2">
    <location>
        <position position="1"/>
    </location>
</feature>
<feature type="region of interest" description="Disordered" evidence="1">
    <location>
        <begin position="1"/>
        <end position="58"/>
    </location>
</feature>
<feature type="non-terminal residue" evidence="2">
    <location>
        <position position="58"/>
    </location>
</feature>
<gene>
    <name evidence="2" type="ORF">AVDCRST_MAG06-2727</name>
</gene>
<sequence length="58" mass="6544">AEERGVAEAEHAAVPAHQVPAHGHDREDQRADRDGLALVVEQQRHDRQHDREPGEHQV</sequence>